<dbReference type="Pfam" id="PF00324">
    <property type="entry name" value="AA_permease"/>
    <property type="match status" value="1"/>
</dbReference>
<evidence type="ECO:0000256" key="3">
    <source>
        <dbReference type="ARBA" id="ARBA00019359"/>
    </source>
</evidence>
<dbReference type="GO" id="GO:0015379">
    <property type="term" value="F:potassium:chloride symporter activity"/>
    <property type="evidence" value="ECO:0007669"/>
    <property type="project" value="TreeGrafter"/>
</dbReference>
<dbReference type="PANTHER" id="PTHR11827:SF72">
    <property type="entry name" value="GH08340P"/>
    <property type="match status" value="1"/>
</dbReference>
<evidence type="ECO:0000256" key="5">
    <source>
        <dbReference type="ARBA" id="ARBA00022692"/>
    </source>
</evidence>
<comment type="subcellular location">
    <subcellularLocation>
        <location evidence="1">Membrane</location>
        <topology evidence="1">Multi-pass membrane protein</topology>
    </subcellularLocation>
</comment>
<dbReference type="AlphaFoldDB" id="A0A8C4N252"/>
<keyword evidence="12" id="KW-1185">Reference proteome</keyword>
<reference evidence="11" key="1">
    <citation type="submission" date="2025-08" db="UniProtKB">
        <authorList>
            <consortium name="Ensembl"/>
        </authorList>
    </citation>
    <scope>IDENTIFICATION</scope>
</reference>
<dbReference type="PANTHER" id="PTHR11827">
    <property type="entry name" value="SOLUTE CARRIER FAMILY 12, CATION COTRANSPORTERS"/>
    <property type="match status" value="1"/>
</dbReference>
<keyword evidence="7 8" id="KW-0472">Membrane</keyword>
<name>A0A8C4N252_EPTBU</name>
<feature type="domain" description="Amino acid permease/ SLC12A" evidence="9">
    <location>
        <begin position="76"/>
        <end position="559"/>
    </location>
</feature>
<feature type="transmembrane region" description="Helical" evidence="8">
    <location>
        <begin position="329"/>
        <end position="352"/>
    </location>
</feature>
<protein>
    <recommendedName>
        <fullName evidence="3">Solute carrier family 12 member 9</fullName>
    </recommendedName>
</protein>
<dbReference type="GO" id="GO:0016020">
    <property type="term" value="C:membrane"/>
    <property type="evidence" value="ECO:0007669"/>
    <property type="project" value="UniProtKB-SubCell"/>
</dbReference>
<feature type="transmembrane region" description="Helical" evidence="8">
    <location>
        <begin position="74"/>
        <end position="96"/>
    </location>
</feature>
<proteinExistence type="inferred from homology"/>
<dbReference type="InterPro" id="IPR018491">
    <property type="entry name" value="SLC12_C"/>
</dbReference>
<evidence type="ECO:0000313" key="11">
    <source>
        <dbReference type="Ensembl" id="ENSEBUP00000000131.1"/>
    </source>
</evidence>
<feature type="transmembrane region" description="Helical" evidence="8">
    <location>
        <begin position="222"/>
        <end position="241"/>
    </location>
</feature>
<feature type="transmembrane region" description="Helical" evidence="8">
    <location>
        <begin position="108"/>
        <end position="133"/>
    </location>
</feature>
<dbReference type="GO" id="GO:0006884">
    <property type="term" value="P:cell volume homeostasis"/>
    <property type="evidence" value="ECO:0007669"/>
    <property type="project" value="TreeGrafter"/>
</dbReference>
<dbReference type="GO" id="GO:0055064">
    <property type="term" value="P:chloride ion homeostasis"/>
    <property type="evidence" value="ECO:0007669"/>
    <property type="project" value="TreeGrafter"/>
</dbReference>
<keyword evidence="6 8" id="KW-1133">Transmembrane helix</keyword>
<dbReference type="Pfam" id="PF03522">
    <property type="entry name" value="SLC12"/>
    <property type="match status" value="1"/>
</dbReference>
<keyword evidence="5 8" id="KW-0812">Transmembrane</keyword>
<evidence type="ECO:0000313" key="12">
    <source>
        <dbReference type="Proteomes" id="UP000694388"/>
    </source>
</evidence>
<dbReference type="Ensembl" id="ENSEBUT00000000420.1">
    <property type="protein sequence ID" value="ENSEBUP00000000131.1"/>
    <property type="gene ID" value="ENSEBUG00000000382.1"/>
</dbReference>
<organism evidence="11 12">
    <name type="scientific">Eptatretus burgeri</name>
    <name type="common">Inshore hagfish</name>
    <dbReference type="NCBI Taxonomy" id="7764"/>
    <lineage>
        <taxon>Eukaryota</taxon>
        <taxon>Metazoa</taxon>
        <taxon>Chordata</taxon>
        <taxon>Craniata</taxon>
        <taxon>Vertebrata</taxon>
        <taxon>Cyclostomata</taxon>
        <taxon>Myxini</taxon>
        <taxon>Myxiniformes</taxon>
        <taxon>Myxinidae</taxon>
        <taxon>Eptatretinae</taxon>
        <taxon>Eptatretus</taxon>
    </lineage>
</organism>
<dbReference type="InterPro" id="IPR004841">
    <property type="entry name" value="AA-permease/SLC12A_dom"/>
</dbReference>
<evidence type="ECO:0000256" key="6">
    <source>
        <dbReference type="ARBA" id="ARBA00022989"/>
    </source>
</evidence>
<dbReference type="InterPro" id="IPR004842">
    <property type="entry name" value="SLC12A_fam"/>
</dbReference>
<feature type="transmembrane region" description="Helical" evidence="8">
    <location>
        <begin position="288"/>
        <end position="308"/>
    </location>
</feature>
<reference evidence="11" key="2">
    <citation type="submission" date="2025-09" db="UniProtKB">
        <authorList>
            <consortium name="Ensembl"/>
        </authorList>
    </citation>
    <scope>IDENTIFICATION</scope>
</reference>
<keyword evidence="4" id="KW-0813">Transport</keyword>
<evidence type="ECO:0000256" key="7">
    <source>
        <dbReference type="ARBA" id="ARBA00023136"/>
    </source>
</evidence>
<evidence type="ECO:0000259" key="9">
    <source>
        <dbReference type="Pfam" id="PF00324"/>
    </source>
</evidence>
<evidence type="ECO:0000256" key="1">
    <source>
        <dbReference type="ARBA" id="ARBA00004141"/>
    </source>
</evidence>
<feature type="transmembrane region" description="Helical" evidence="8">
    <location>
        <begin position="154"/>
        <end position="177"/>
    </location>
</feature>
<feature type="transmembrane region" description="Helical" evidence="8">
    <location>
        <begin position="441"/>
        <end position="463"/>
    </location>
</feature>
<feature type="transmembrane region" description="Helical" evidence="8">
    <location>
        <begin position="197"/>
        <end position="215"/>
    </location>
</feature>
<accession>A0A8C4N252</accession>
<evidence type="ECO:0000259" key="10">
    <source>
        <dbReference type="Pfam" id="PF03522"/>
    </source>
</evidence>
<feature type="domain" description="SLC12A transporter C-terminal" evidence="10">
    <location>
        <begin position="571"/>
        <end position="660"/>
    </location>
</feature>
<dbReference type="Gene3D" id="1.20.1740.10">
    <property type="entry name" value="Amino acid/polyamine transporter I"/>
    <property type="match status" value="1"/>
</dbReference>
<evidence type="ECO:0000256" key="8">
    <source>
        <dbReference type="SAM" id="Phobius"/>
    </source>
</evidence>
<dbReference type="FunFam" id="1.20.1740.10:FF:000013">
    <property type="entry name" value="Solute carrier family 12 member"/>
    <property type="match status" value="1"/>
</dbReference>
<dbReference type="GeneTree" id="ENSGT00940000159400"/>
<feature type="transmembrane region" description="Helical" evidence="8">
    <location>
        <begin position="418"/>
        <end position="435"/>
    </location>
</feature>
<evidence type="ECO:0000256" key="2">
    <source>
        <dbReference type="ARBA" id="ARBA00010593"/>
    </source>
</evidence>
<evidence type="ECO:0000256" key="4">
    <source>
        <dbReference type="ARBA" id="ARBA00022448"/>
    </source>
</evidence>
<dbReference type="GO" id="GO:0055075">
    <property type="term" value="P:potassium ion homeostasis"/>
    <property type="evidence" value="ECO:0007669"/>
    <property type="project" value="TreeGrafter"/>
</dbReference>
<sequence>MWSCVPSQVSTCTCPPLLKNKTLHTMASEQTPLLHYRLTGGSIQAPDASASPQQTGTSGCDVGPTGSPRRLGTLFGVVVPTMLSMFSVVLFLRLGFVVGQAGLLQGMAVFFLAYFIIGLTVLSVCAISTNGAIHGGGAYYMISRALGPEFGGSVGLLFFLANVGSSSVYLLGLVESVVMDFGQEYGGSLPTGYWPEVGYGSAFLLLLMLICQFGAAFYTRAIFLVLLIVAVTYGAAIASLFPSGGERSVVVVLNSSMHLNVTVHAPNLGTLRSNLNNDYLVDYTTGDVATFFSVFAVMFNGCTGIMAGSNMSGELKDPSRSIPRGTLTGVAFTYCIYNLTAFLISSSCPRLLLQYDYGFLRTIAPFPLLVSLGVYAAASSASLSCLIGASRVLYALACDRIFGHMLSPLTVTSRSGNPWVAVLFTWFLVQCVTFSGKLNSIAGIVTTCFLLTYASVNLACLAMEWASAPNFRPTFRLFSWHTCLGGLLGSLAMMFLVNPFIALVSLVALSILTVFLHYQTPDMGWGFISQALIYHQVRKYLLKLDIRKEHVKFWRPQILLLVANPRGACGLIRFLNHLKKGGLYVLGHVVIGNLDTMPYDPVQTESPSWLALIDQLDVKAFVEVTLAASVREGAQHLLRITGLGGMKPNTLVMGFYDDSQSHDWFLSDGAFADNAENRSHEASVCGPTPVQQLRTHFPPPRGAEAVRLLCESEYVAIINDAIKMGRNVCLARSFHRYPGPPLQNRFRLLRRDETPLQSTIHSDSETDTSDLETGASVTFPDDDDDGSVTIDVWPLDLLRPDAAFYLDVCGLLALQLACVLGMVPAWRGARLRVLLPVEMCLGVGHKSSDGASDCLNDATEQTANSELGGMGTEASASFLPLRDGVREAEVRLRKLLSGLRIRATVHTVPWDDVVALHWCRSDSGWIPDSVEDVSGVAKTIAGVPEKLCTPYIDAINGLLRRTSGAAAIRLLYLPRPPSDQRRYPAYLQRLHQMTGHLGPTLFVHGVDHVTCTDL</sequence>
<feature type="transmembrane region" description="Helical" evidence="8">
    <location>
        <begin position="372"/>
        <end position="397"/>
    </location>
</feature>
<dbReference type="Proteomes" id="UP000694388">
    <property type="component" value="Unplaced"/>
</dbReference>
<comment type="similarity">
    <text evidence="2">Belongs to the SLC12A transporter family.</text>
</comment>